<organism evidence="8 9">
    <name type="scientific">Mucuna pruriens</name>
    <name type="common">Velvet bean</name>
    <name type="synonym">Dolichos pruriens</name>
    <dbReference type="NCBI Taxonomy" id="157652"/>
    <lineage>
        <taxon>Eukaryota</taxon>
        <taxon>Viridiplantae</taxon>
        <taxon>Streptophyta</taxon>
        <taxon>Embryophyta</taxon>
        <taxon>Tracheophyta</taxon>
        <taxon>Spermatophyta</taxon>
        <taxon>Magnoliopsida</taxon>
        <taxon>eudicotyledons</taxon>
        <taxon>Gunneridae</taxon>
        <taxon>Pentapetalae</taxon>
        <taxon>rosids</taxon>
        <taxon>fabids</taxon>
        <taxon>Fabales</taxon>
        <taxon>Fabaceae</taxon>
        <taxon>Papilionoideae</taxon>
        <taxon>50 kb inversion clade</taxon>
        <taxon>NPAAA clade</taxon>
        <taxon>indigoferoid/millettioid clade</taxon>
        <taxon>Phaseoleae</taxon>
        <taxon>Mucuna</taxon>
    </lineage>
</organism>
<keyword evidence="3" id="KW-0540">Nuclease</keyword>
<feature type="domain" description="Reverse transcriptase RNase H-like" evidence="7">
    <location>
        <begin position="109"/>
        <end position="184"/>
    </location>
</feature>
<dbReference type="EMBL" id="QJKJ01005209">
    <property type="protein sequence ID" value="RDX91071.1"/>
    <property type="molecule type" value="Genomic_DNA"/>
</dbReference>
<gene>
    <name evidence="8" type="primary">pol</name>
    <name evidence="8" type="ORF">CR513_27000</name>
</gene>
<evidence type="ECO:0000256" key="6">
    <source>
        <dbReference type="ARBA" id="ARBA00022918"/>
    </source>
</evidence>
<dbReference type="Gene3D" id="3.30.70.270">
    <property type="match status" value="1"/>
</dbReference>
<evidence type="ECO:0000259" key="7">
    <source>
        <dbReference type="Pfam" id="PF17917"/>
    </source>
</evidence>
<keyword evidence="6" id="KW-0695">RNA-directed DNA polymerase</keyword>
<dbReference type="OrthoDB" id="2020560at2759"/>
<protein>
    <submittedName>
        <fullName evidence="8">Retrovirus-related Pol polyprotein</fullName>
    </submittedName>
</protein>
<dbReference type="InterPro" id="IPR051320">
    <property type="entry name" value="Viral_Replic_Matur_Polypro"/>
</dbReference>
<dbReference type="PANTHER" id="PTHR33064">
    <property type="entry name" value="POL PROTEIN"/>
    <property type="match status" value="1"/>
</dbReference>
<name>A0A371GKL4_MUCPR</name>
<evidence type="ECO:0000313" key="8">
    <source>
        <dbReference type="EMBL" id="RDX91071.1"/>
    </source>
</evidence>
<dbReference type="GO" id="GO:0003964">
    <property type="term" value="F:RNA-directed DNA polymerase activity"/>
    <property type="evidence" value="ECO:0007669"/>
    <property type="project" value="UniProtKB-KW"/>
</dbReference>
<dbReference type="Pfam" id="PF17917">
    <property type="entry name" value="RT_RNaseH"/>
    <property type="match status" value="1"/>
</dbReference>
<dbReference type="SUPFAM" id="SSF56672">
    <property type="entry name" value="DNA/RNA polymerases"/>
    <property type="match status" value="1"/>
</dbReference>
<evidence type="ECO:0000256" key="3">
    <source>
        <dbReference type="ARBA" id="ARBA00022722"/>
    </source>
</evidence>
<evidence type="ECO:0000256" key="2">
    <source>
        <dbReference type="ARBA" id="ARBA00022695"/>
    </source>
</evidence>
<dbReference type="InterPro" id="IPR041373">
    <property type="entry name" value="RT_RNaseH"/>
</dbReference>
<evidence type="ECO:0000256" key="1">
    <source>
        <dbReference type="ARBA" id="ARBA00022679"/>
    </source>
</evidence>
<evidence type="ECO:0000313" key="9">
    <source>
        <dbReference type="Proteomes" id="UP000257109"/>
    </source>
</evidence>
<keyword evidence="9" id="KW-1185">Reference proteome</keyword>
<feature type="non-terminal residue" evidence="8">
    <location>
        <position position="1"/>
    </location>
</feature>
<reference evidence="8" key="1">
    <citation type="submission" date="2018-05" db="EMBL/GenBank/DDBJ databases">
        <title>Draft genome of Mucuna pruriens seed.</title>
        <authorList>
            <person name="Nnadi N.E."/>
            <person name="Vos R."/>
            <person name="Hasami M.H."/>
            <person name="Devisetty U.K."/>
            <person name="Aguiy J.C."/>
        </authorList>
    </citation>
    <scope>NUCLEOTIDE SEQUENCE [LARGE SCALE GENOMIC DNA]</scope>
    <source>
        <strain evidence="8">JCA_2017</strain>
    </source>
</reference>
<keyword evidence="1" id="KW-0808">Transferase</keyword>
<dbReference type="PANTHER" id="PTHR33064:SF39">
    <property type="match status" value="1"/>
</dbReference>
<dbReference type="AlphaFoldDB" id="A0A371GKL4"/>
<dbReference type="InterPro" id="IPR043128">
    <property type="entry name" value="Rev_trsase/Diguanyl_cyclase"/>
</dbReference>
<keyword evidence="4" id="KW-0255">Endonuclease</keyword>
<evidence type="ECO:0000256" key="5">
    <source>
        <dbReference type="ARBA" id="ARBA00022801"/>
    </source>
</evidence>
<comment type="caution">
    <text evidence="8">The sequence shown here is derived from an EMBL/GenBank/DDBJ whole genome shotgun (WGS) entry which is preliminary data.</text>
</comment>
<keyword evidence="2" id="KW-0548">Nucleotidyltransferase</keyword>
<dbReference type="GO" id="GO:0004519">
    <property type="term" value="F:endonuclease activity"/>
    <property type="evidence" value="ECO:0007669"/>
    <property type="project" value="UniProtKB-KW"/>
</dbReference>
<accession>A0A371GKL4</accession>
<keyword evidence="5" id="KW-0378">Hydrolase</keyword>
<evidence type="ECO:0000256" key="4">
    <source>
        <dbReference type="ARBA" id="ARBA00022759"/>
    </source>
</evidence>
<dbReference type="GO" id="GO:0016787">
    <property type="term" value="F:hydrolase activity"/>
    <property type="evidence" value="ECO:0007669"/>
    <property type="project" value="UniProtKB-KW"/>
</dbReference>
<dbReference type="Proteomes" id="UP000257109">
    <property type="component" value="Unassembled WGS sequence"/>
</dbReference>
<proteinExistence type="predicted"/>
<dbReference type="InterPro" id="IPR043502">
    <property type="entry name" value="DNA/RNA_pol_sf"/>
</dbReference>
<sequence>MSILSELLQSCMEVFMNDFTVFGLSFDACLESLSRVLDRCIETNLLLNFEKCHFMLTKGIVIGHLVSNRGIEVDKTKIDIIASLSHLVSMREVRSFLGWTCTFSQEAPDWELPFELMYDASNMEHEAVLGQRVGNHSHANYTSTEKELLAIVFALDKFCSYLFGSKIIVFSDHAALKFLLKKPNVCPPSYTRNLRNKLQRLHQGSRSVEEYHKEMEMDLMRA</sequence>